<evidence type="ECO:0000313" key="2">
    <source>
        <dbReference type="EMBL" id="GBM58328.1"/>
    </source>
</evidence>
<dbReference type="Proteomes" id="UP000499080">
    <property type="component" value="Unassembled WGS sequence"/>
</dbReference>
<organism evidence="2 3">
    <name type="scientific">Araneus ventricosus</name>
    <name type="common">Orbweaver spider</name>
    <name type="synonym">Epeira ventricosa</name>
    <dbReference type="NCBI Taxonomy" id="182803"/>
    <lineage>
        <taxon>Eukaryota</taxon>
        <taxon>Metazoa</taxon>
        <taxon>Ecdysozoa</taxon>
        <taxon>Arthropoda</taxon>
        <taxon>Chelicerata</taxon>
        <taxon>Arachnida</taxon>
        <taxon>Araneae</taxon>
        <taxon>Araneomorphae</taxon>
        <taxon>Entelegynae</taxon>
        <taxon>Araneoidea</taxon>
        <taxon>Araneidae</taxon>
        <taxon>Araneus</taxon>
    </lineage>
</organism>
<keyword evidence="3" id="KW-1185">Reference proteome</keyword>
<accession>A0A4Y2H0Q7</accession>
<protein>
    <submittedName>
        <fullName evidence="2">Uncharacterized protein</fullName>
    </submittedName>
</protein>
<proteinExistence type="predicted"/>
<gene>
    <name evidence="2" type="ORF">AVEN_228630_1</name>
</gene>
<comment type="caution">
    <text evidence="2">The sequence shown here is derived from an EMBL/GenBank/DDBJ whole genome shotgun (WGS) entry which is preliminary data.</text>
</comment>
<dbReference type="EMBL" id="BGPR01001630">
    <property type="protein sequence ID" value="GBM58328.1"/>
    <property type="molecule type" value="Genomic_DNA"/>
</dbReference>
<feature type="region of interest" description="Disordered" evidence="1">
    <location>
        <begin position="66"/>
        <end position="100"/>
    </location>
</feature>
<evidence type="ECO:0000313" key="3">
    <source>
        <dbReference type="Proteomes" id="UP000499080"/>
    </source>
</evidence>
<sequence length="125" mass="14443">MDDIRLDWIKDIIYRFLSIDANNEAFDELIKRDENNHTILLKLFSDPKESQKCIFFYSDIVEEEIETEDAVEKPEETPKPETTSRSSRSSEGDSDISSVTSVIKEKGESVLLSYFVLKMINIESL</sequence>
<reference evidence="2 3" key="1">
    <citation type="journal article" date="2019" name="Sci. Rep.">
        <title>Orb-weaving spider Araneus ventricosus genome elucidates the spidroin gene catalogue.</title>
        <authorList>
            <person name="Kono N."/>
            <person name="Nakamura H."/>
            <person name="Ohtoshi R."/>
            <person name="Moran D.A.P."/>
            <person name="Shinohara A."/>
            <person name="Yoshida Y."/>
            <person name="Fujiwara M."/>
            <person name="Mori M."/>
            <person name="Tomita M."/>
            <person name="Arakawa K."/>
        </authorList>
    </citation>
    <scope>NUCLEOTIDE SEQUENCE [LARGE SCALE GENOMIC DNA]</scope>
</reference>
<evidence type="ECO:0000256" key="1">
    <source>
        <dbReference type="SAM" id="MobiDB-lite"/>
    </source>
</evidence>
<name>A0A4Y2H0Q7_ARAVE</name>
<dbReference type="AlphaFoldDB" id="A0A4Y2H0Q7"/>
<feature type="compositionally biased region" description="Low complexity" evidence="1">
    <location>
        <begin position="80"/>
        <end position="89"/>
    </location>
</feature>
<feature type="compositionally biased region" description="Basic and acidic residues" evidence="1">
    <location>
        <begin position="70"/>
        <end position="79"/>
    </location>
</feature>
<dbReference type="OrthoDB" id="6437391at2759"/>